<dbReference type="Pfam" id="PF04545">
    <property type="entry name" value="Sigma70_r4"/>
    <property type="match status" value="1"/>
</dbReference>
<sequence>MARIRSRSITRKPSPEAEKRIKEVWQIYKTEGATEPLRNELMEHYLPLVKYNAERIHTKLPDEVDVEDLMSAGIFGLMDAIDAFDLSRGVKFETYCAPRIRGAILDELRSMDWVPRLVRSRSSQVDQARKRLEMASGRKATHDELREELGVDKDEYEKIRRDAGAVGVVSLSRKWFETDSNKDVREIDVLKDQKQINPLSAVQKRDLKDMITKGLTRAERLIVVLYYYEEMTMKEIGVTLDLSESRVSQMHSSILARLKAQLQHRSVELQTESA</sequence>
<dbReference type="GO" id="GO:0003899">
    <property type="term" value="F:DNA-directed RNA polymerase activity"/>
    <property type="evidence" value="ECO:0007669"/>
    <property type="project" value="InterPro"/>
</dbReference>
<dbReference type="GO" id="GO:0016987">
    <property type="term" value="F:sigma factor activity"/>
    <property type="evidence" value="ECO:0007669"/>
    <property type="project" value="UniProtKB-KW"/>
</dbReference>
<dbReference type="PROSITE" id="PS00715">
    <property type="entry name" value="SIGMA70_1"/>
    <property type="match status" value="1"/>
</dbReference>
<proteinExistence type="inferred from homology"/>
<dbReference type="PROSITE" id="PS00716">
    <property type="entry name" value="SIGMA70_2"/>
    <property type="match status" value="1"/>
</dbReference>
<keyword evidence="9" id="KW-1185">Reference proteome</keyword>
<feature type="domain" description="RNA polymerase sigma-70" evidence="7">
    <location>
        <begin position="232"/>
        <end position="258"/>
    </location>
</feature>
<protein>
    <recommendedName>
        <fullName evidence="5">RNA polymerase sigma factor</fullName>
    </recommendedName>
</protein>
<feature type="domain" description="RNA polymerase sigma-70" evidence="6">
    <location>
        <begin position="68"/>
        <end position="81"/>
    </location>
</feature>
<dbReference type="NCBIfam" id="NF005413">
    <property type="entry name" value="PRK06986.1"/>
    <property type="match status" value="1"/>
</dbReference>
<keyword evidence="3 5" id="KW-0238">DNA-binding</keyword>
<dbReference type="PANTHER" id="PTHR30385:SF7">
    <property type="entry name" value="RNA POLYMERASE SIGMA FACTOR FLIA"/>
    <property type="match status" value="1"/>
</dbReference>
<dbReference type="EMBL" id="CP036425">
    <property type="protein sequence ID" value="QDU33192.1"/>
    <property type="molecule type" value="Genomic_DNA"/>
</dbReference>
<evidence type="ECO:0000256" key="5">
    <source>
        <dbReference type="RuleBase" id="RU362124"/>
    </source>
</evidence>
<dbReference type="InterPro" id="IPR007630">
    <property type="entry name" value="RNA_pol_sigma70_r4"/>
</dbReference>
<evidence type="ECO:0000313" key="8">
    <source>
        <dbReference type="EMBL" id="QDU33192.1"/>
    </source>
</evidence>
<dbReference type="OrthoDB" id="9799825at2"/>
<reference evidence="8 9" key="1">
    <citation type="submission" date="2019-02" db="EMBL/GenBank/DDBJ databases">
        <title>Deep-cultivation of Planctomycetes and their phenomic and genomic characterization uncovers novel biology.</title>
        <authorList>
            <person name="Wiegand S."/>
            <person name="Jogler M."/>
            <person name="Boedeker C."/>
            <person name="Pinto D."/>
            <person name="Vollmers J."/>
            <person name="Rivas-Marin E."/>
            <person name="Kohn T."/>
            <person name="Peeters S.H."/>
            <person name="Heuer A."/>
            <person name="Rast P."/>
            <person name="Oberbeckmann S."/>
            <person name="Bunk B."/>
            <person name="Jeske O."/>
            <person name="Meyerdierks A."/>
            <person name="Storesund J.E."/>
            <person name="Kallscheuer N."/>
            <person name="Luecker S."/>
            <person name="Lage O.M."/>
            <person name="Pohl T."/>
            <person name="Merkel B.J."/>
            <person name="Hornburger P."/>
            <person name="Mueller R.-W."/>
            <person name="Bruemmer F."/>
            <person name="Labrenz M."/>
            <person name="Spormann A.M."/>
            <person name="Op den Camp H."/>
            <person name="Overmann J."/>
            <person name="Amann R."/>
            <person name="Jetten M.S.M."/>
            <person name="Mascher T."/>
            <person name="Medema M.H."/>
            <person name="Devos D.P."/>
            <person name="Kaster A.-K."/>
            <person name="Ovreas L."/>
            <person name="Rohde M."/>
            <person name="Galperin M.Y."/>
            <person name="Jogler C."/>
        </authorList>
    </citation>
    <scope>NUCLEOTIDE SEQUENCE [LARGE SCALE GENOMIC DNA]</scope>
    <source>
        <strain evidence="8 9">KS4</strain>
    </source>
</reference>
<evidence type="ECO:0000259" key="7">
    <source>
        <dbReference type="PROSITE" id="PS00716"/>
    </source>
</evidence>
<dbReference type="InterPro" id="IPR007627">
    <property type="entry name" value="RNA_pol_sigma70_r2"/>
</dbReference>
<dbReference type="PIRSF" id="PIRSF000770">
    <property type="entry name" value="RNA_pol_sigma-SigE/K"/>
    <property type="match status" value="1"/>
</dbReference>
<dbReference type="GO" id="GO:0003677">
    <property type="term" value="F:DNA binding"/>
    <property type="evidence" value="ECO:0007669"/>
    <property type="project" value="UniProtKB-KW"/>
</dbReference>
<evidence type="ECO:0000256" key="3">
    <source>
        <dbReference type="ARBA" id="ARBA00023125"/>
    </source>
</evidence>
<gene>
    <name evidence="8" type="primary">fliA_2</name>
    <name evidence="8" type="ORF">KS4_12370</name>
</gene>
<comment type="function">
    <text evidence="5">Sigma factors are initiation factors that promote the attachment of RNA polymerase to specific initiation sites and are then released.</text>
</comment>
<evidence type="ECO:0000256" key="2">
    <source>
        <dbReference type="ARBA" id="ARBA00023082"/>
    </source>
</evidence>
<comment type="similarity">
    <text evidence="5">Belongs to the sigma-70 factor family.</text>
</comment>
<name>A0A517YSR1_9BACT</name>
<evidence type="ECO:0000259" key="6">
    <source>
        <dbReference type="PROSITE" id="PS00715"/>
    </source>
</evidence>
<dbReference type="InterPro" id="IPR014284">
    <property type="entry name" value="RNA_pol_sigma-70_dom"/>
</dbReference>
<dbReference type="InterPro" id="IPR000943">
    <property type="entry name" value="RNA_pol_sigma70"/>
</dbReference>
<evidence type="ECO:0000256" key="4">
    <source>
        <dbReference type="ARBA" id="ARBA00023163"/>
    </source>
</evidence>
<evidence type="ECO:0000256" key="1">
    <source>
        <dbReference type="ARBA" id="ARBA00023015"/>
    </source>
</evidence>
<dbReference type="SUPFAM" id="SSF88946">
    <property type="entry name" value="Sigma2 domain of RNA polymerase sigma factors"/>
    <property type="match status" value="1"/>
</dbReference>
<dbReference type="InterPro" id="IPR012845">
    <property type="entry name" value="RNA_pol_sigma_FliA_WhiG"/>
</dbReference>
<dbReference type="PANTHER" id="PTHR30385">
    <property type="entry name" value="SIGMA FACTOR F FLAGELLAR"/>
    <property type="match status" value="1"/>
</dbReference>
<dbReference type="PRINTS" id="PR00046">
    <property type="entry name" value="SIGMA70FCT"/>
</dbReference>
<dbReference type="KEGG" id="pcor:KS4_12370"/>
<accession>A0A517YSR1</accession>
<dbReference type="Gene3D" id="1.20.140.160">
    <property type="match status" value="1"/>
</dbReference>
<dbReference type="InterPro" id="IPR013325">
    <property type="entry name" value="RNA_pol_sigma_r2"/>
</dbReference>
<dbReference type="SUPFAM" id="SSF88659">
    <property type="entry name" value="Sigma3 and sigma4 domains of RNA polymerase sigma factors"/>
    <property type="match status" value="2"/>
</dbReference>
<keyword evidence="4 5" id="KW-0804">Transcription</keyword>
<evidence type="ECO:0000313" key="9">
    <source>
        <dbReference type="Proteomes" id="UP000317369"/>
    </source>
</evidence>
<dbReference type="NCBIfam" id="TIGR02479">
    <property type="entry name" value="FliA_WhiG"/>
    <property type="match status" value="1"/>
</dbReference>
<dbReference type="Proteomes" id="UP000317369">
    <property type="component" value="Chromosome"/>
</dbReference>
<dbReference type="Gene3D" id="1.10.1740.10">
    <property type="match status" value="1"/>
</dbReference>
<keyword evidence="1 5" id="KW-0805">Transcription regulation</keyword>
<dbReference type="CDD" id="cd06171">
    <property type="entry name" value="Sigma70_r4"/>
    <property type="match status" value="1"/>
</dbReference>
<dbReference type="AlphaFoldDB" id="A0A517YSR1"/>
<keyword evidence="2 5" id="KW-0731">Sigma factor</keyword>
<dbReference type="NCBIfam" id="TIGR02937">
    <property type="entry name" value="sigma70-ECF"/>
    <property type="match status" value="1"/>
</dbReference>
<dbReference type="RefSeq" id="WP_145075919.1">
    <property type="nucleotide sequence ID" value="NZ_CP036425.1"/>
</dbReference>
<organism evidence="8 9">
    <name type="scientific">Poriferisphaera corsica</name>
    <dbReference type="NCBI Taxonomy" id="2528020"/>
    <lineage>
        <taxon>Bacteria</taxon>
        <taxon>Pseudomonadati</taxon>
        <taxon>Planctomycetota</taxon>
        <taxon>Phycisphaerae</taxon>
        <taxon>Phycisphaerales</taxon>
        <taxon>Phycisphaeraceae</taxon>
        <taxon>Poriferisphaera</taxon>
    </lineage>
</organism>
<dbReference type="GO" id="GO:0006352">
    <property type="term" value="P:DNA-templated transcription initiation"/>
    <property type="evidence" value="ECO:0007669"/>
    <property type="project" value="InterPro"/>
</dbReference>
<dbReference type="Pfam" id="PF04542">
    <property type="entry name" value="Sigma70_r2"/>
    <property type="match status" value="1"/>
</dbReference>
<dbReference type="InterPro" id="IPR013324">
    <property type="entry name" value="RNA_pol_sigma_r3/r4-like"/>
</dbReference>